<proteinExistence type="predicted"/>
<feature type="transmembrane region" description="Helical" evidence="1">
    <location>
        <begin position="178"/>
        <end position="195"/>
    </location>
</feature>
<evidence type="ECO:0000313" key="3">
    <source>
        <dbReference type="Proteomes" id="UP000253728"/>
    </source>
</evidence>
<evidence type="ECO:0000256" key="1">
    <source>
        <dbReference type="SAM" id="Phobius"/>
    </source>
</evidence>
<feature type="transmembrane region" description="Helical" evidence="1">
    <location>
        <begin position="34"/>
        <end position="56"/>
    </location>
</feature>
<feature type="transmembrane region" description="Helical" evidence="1">
    <location>
        <begin position="108"/>
        <end position="129"/>
    </location>
</feature>
<accession>A0A336N4Z7</accession>
<keyword evidence="1" id="KW-0472">Membrane</keyword>
<organism evidence="2 3">
    <name type="scientific">Aggregatibacter aphrophilus</name>
    <name type="common">Haemophilus aphrophilus</name>
    <dbReference type="NCBI Taxonomy" id="732"/>
    <lineage>
        <taxon>Bacteria</taxon>
        <taxon>Pseudomonadati</taxon>
        <taxon>Pseudomonadota</taxon>
        <taxon>Gammaproteobacteria</taxon>
        <taxon>Pasteurellales</taxon>
        <taxon>Pasteurellaceae</taxon>
        <taxon>Aggregatibacter</taxon>
    </lineage>
</organism>
<dbReference type="AlphaFoldDB" id="A0A336N4Z7"/>
<name>A0A336N4Z7_AGGAP</name>
<feature type="transmembrane region" description="Helical" evidence="1">
    <location>
        <begin position="68"/>
        <end position="88"/>
    </location>
</feature>
<protein>
    <submittedName>
        <fullName evidence="2">Uncharacterized protein</fullName>
    </submittedName>
</protein>
<keyword evidence="1" id="KW-0812">Transmembrane</keyword>
<gene>
    <name evidence="2" type="ORF">NCTC5908_01326</name>
</gene>
<sequence length="203" mass="23570">MFKKIKIFPFKVNLKSILPRIKATICHINCKNSAWVLGITVLIVLPLGLTIFPYLILPIDKDSYFFRMISTINLNSILIIAPLCSLIINNWKKDKPHLEKGIENLAKVIFACVISTFCAISILYVFSFFFRLFSDGDSNIFFTSNKLKITIHLIIFIIFIYSMLAIDEIMEYLSKYPHRLFAMLWSLLLLGYILYEIVFKLLP</sequence>
<keyword evidence="1" id="KW-1133">Transmembrane helix</keyword>
<feature type="transmembrane region" description="Helical" evidence="1">
    <location>
        <begin position="149"/>
        <end position="166"/>
    </location>
</feature>
<dbReference type="EMBL" id="UFSP01000002">
    <property type="protein sequence ID" value="SSZ29525.1"/>
    <property type="molecule type" value="Genomic_DNA"/>
</dbReference>
<evidence type="ECO:0000313" key="2">
    <source>
        <dbReference type="EMBL" id="SSZ29525.1"/>
    </source>
</evidence>
<reference evidence="2 3" key="1">
    <citation type="submission" date="2018-06" db="EMBL/GenBank/DDBJ databases">
        <authorList>
            <consortium name="Pathogen Informatics"/>
            <person name="Doyle S."/>
        </authorList>
    </citation>
    <scope>NUCLEOTIDE SEQUENCE [LARGE SCALE GENOMIC DNA]</scope>
    <source>
        <strain evidence="2 3">NCTC5908</strain>
    </source>
</reference>
<dbReference type="Proteomes" id="UP000253728">
    <property type="component" value="Unassembled WGS sequence"/>
</dbReference>